<evidence type="ECO:0000256" key="1">
    <source>
        <dbReference type="ARBA" id="ARBA00004651"/>
    </source>
</evidence>
<dbReference type="PANTHER" id="PTHR30482">
    <property type="entry name" value="HIGH-AFFINITY BRANCHED-CHAIN AMINO ACID TRANSPORT SYSTEM PERMEASE"/>
    <property type="match status" value="1"/>
</dbReference>
<feature type="transmembrane region" description="Helical" evidence="6">
    <location>
        <begin position="30"/>
        <end position="50"/>
    </location>
</feature>
<feature type="transmembrane region" description="Helical" evidence="6">
    <location>
        <begin position="158"/>
        <end position="174"/>
    </location>
</feature>
<feature type="transmembrane region" description="Helical" evidence="6">
    <location>
        <begin position="7"/>
        <end position="24"/>
    </location>
</feature>
<dbReference type="InterPro" id="IPR043428">
    <property type="entry name" value="LivM-like"/>
</dbReference>
<dbReference type="InterPro" id="IPR001851">
    <property type="entry name" value="ABC_transp_permease"/>
</dbReference>
<feature type="transmembrane region" description="Helical" evidence="6">
    <location>
        <begin position="108"/>
        <end position="126"/>
    </location>
</feature>
<dbReference type="EMBL" id="CAEZTX010000001">
    <property type="protein sequence ID" value="CAB4573949.1"/>
    <property type="molecule type" value="Genomic_DNA"/>
</dbReference>
<evidence type="ECO:0000256" key="4">
    <source>
        <dbReference type="ARBA" id="ARBA00022989"/>
    </source>
</evidence>
<evidence type="ECO:0000256" key="6">
    <source>
        <dbReference type="SAM" id="Phobius"/>
    </source>
</evidence>
<feature type="transmembrane region" description="Helical" evidence="6">
    <location>
        <begin position="208"/>
        <end position="229"/>
    </location>
</feature>
<dbReference type="GO" id="GO:0015658">
    <property type="term" value="F:branched-chain amino acid transmembrane transporter activity"/>
    <property type="evidence" value="ECO:0007669"/>
    <property type="project" value="InterPro"/>
</dbReference>
<protein>
    <submittedName>
        <fullName evidence="7">Unannotated protein</fullName>
    </submittedName>
</protein>
<dbReference type="CDD" id="cd06581">
    <property type="entry name" value="TM_PBP1_LivM_like"/>
    <property type="match status" value="1"/>
</dbReference>
<evidence type="ECO:0000256" key="5">
    <source>
        <dbReference type="ARBA" id="ARBA00023136"/>
    </source>
</evidence>
<sequence length="344" mass="36174">MLKKYPIITFAFFGYVLFLISNRLDELRVYQGATVAIYAIGVASLILLIGYSGQVSLGHGALLAIGGYAAALARIHYDAPVWLTFVVAVFAAAIGGALLGLAAARLSGPYLAGTTLALAIGLPSIANQFPILGGEQGITFDIGLPPASLGEDFTQYKWFFWICWAAALITLYWLRNVLNSRYGRGWRAVRSNDVAAELAGLHVGRNKVLAFTISAGLAGLAGALLAMTINLASPGVFPLALSFSLATGAVLSGVTTLGGIMIGSVTLVAIPEIALAIADRYGSETITTNLPGLLVSALLILTVLFVPNGPVEQMHAKRAKRGHSSHSPVEISVRVGHKTWSTKK</sequence>
<feature type="transmembrane region" description="Helical" evidence="6">
    <location>
        <begin position="57"/>
        <end position="75"/>
    </location>
</feature>
<gene>
    <name evidence="7" type="ORF">UFOPK1755_00009</name>
</gene>
<comment type="subcellular location">
    <subcellularLocation>
        <location evidence="1">Cell membrane</location>
        <topology evidence="1">Multi-pass membrane protein</topology>
    </subcellularLocation>
</comment>
<feature type="transmembrane region" description="Helical" evidence="6">
    <location>
        <begin position="290"/>
        <end position="311"/>
    </location>
</feature>
<evidence type="ECO:0000256" key="2">
    <source>
        <dbReference type="ARBA" id="ARBA00022475"/>
    </source>
</evidence>
<dbReference type="PANTHER" id="PTHR30482:SF10">
    <property type="entry name" value="HIGH-AFFINITY BRANCHED-CHAIN AMINO ACID TRANSPORT PROTEIN BRAE"/>
    <property type="match status" value="1"/>
</dbReference>
<feature type="transmembrane region" description="Helical" evidence="6">
    <location>
        <begin position="81"/>
        <end position="101"/>
    </location>
</feature>
<dbReference type="GO" id="GO:0005886">
    <property type="term" value="C:plasma membrane"/>
    <property type="evidence" value="ECO:0007669"/>
    <property type="project" value="UniProtKB-SubCell"/>
</dbReference>
<keyword evidence="4 6" id="KW-1133">Transmembrane helix</keyword>
<evidence type="ECO:0000313" key="7">
    <source>
        <dbReference type="EMBL" id="CAB4573949.1"/>
    </source>
</evidence>
<reference evidence="7" key="1">
    <citation type="submission" date="2020-05" db="EMBL/GenBank/DDBJ databases">
        <authorList>
            <person name="Chiriac C."/>
            <person name="Salcher M."/>
            <person name="Ghai R."/>
            <person name="Kavagutti S V."/>
        </authorList>
    </citation>
    <scope>NUCLEOTIDE SEQUENCE</scope>
</reference>
<name>A0A6J6EES9_9ZZZZ</name>
<keyword evidence="2" id="KW-1003">Cell membrane</keyword>
<evidence type="ECO:0000256" key="3">
    <source>
        <dbReference type="ARBA" id="ARBA00022692"/>
    </source>
</evidence>
<organism evidence="7">
    <name type="scientific">freshwater metagenome</name>
    <dbReference type="NCBI Taxonomy" id="449393"/>
    <lineage>
        <taxon>unclassified sequences</taxon>
        <taxon>metagenomes</taxon>
        <taxon>ecological metagenomes</taxon>
    </lineage>
</organism>
<dbReference type="Pfam" id="PF02653">
    <property type="entry name" value="BPD_transp_2"/>
    <property type="match status" value="1"/>
</dbReference>
<keyword evidence="5 6" id="KW-0472">Membrane</keyword>
<proteinExistence type="predicted"/>
<dbReference type="AlphaFoldDB" id="A0A6J6EES9"/>
<keyword evidence="3 6" id="KW-0812">Transmembrane</keyword>
<accession>A0A6J6EES9</accession>